<evidence type="ECO:0000256" key="2">
    <source>
        <dbReference type="ARBA" id="ARBA00022448"/>
    </source>
</evidence>
<keyword evidence="3" id="KW-0963">Cytoplasm</keyword>
<feature type="compositionally biased region" description="Basic and acidic residues" evidence="8">
    <location>
        <begin position="140"/>
        <end position="153"/>
    </location>
</feature>
<keyword evidence="6" id="KW-0598">Phosphotransferase system</keyword>
<name>A0A014NGR5_9BURK</name>
<dbReference type="GO" id="GO:0009401">
    <property type="term" value="P:phosphoenolpyruvate-dependent sugar phosphotransferase system"/>
    <property type="evidence" value="ECO:0007669"/>
    <property type="project" value="UniProtKB-KW"/>
</dbReference>
<evidence type="ECO:0000256" key="8">
    <source>
        <dbReference type="SAM" id="MobiDB-lite"/>
    </source>
</evidence>
<evidence type="ECO:0000256" key="3">
    <source>
        <dbReference type="ARBA" id="ARBA00022490"/>
    </source>
</evidence>
<comment type="subcellular location">
    <subcellularLocation>
        <location evidence="1">Cytoplasm</location>
    </subcellularLocation>
</comment>
<dbReference type="SUPFAM" id="SSF53062">
    <property type="entry name" value="PTS system fructose IIA component-like"/>
    <property type="match status" value="1"/>
</dbReference>
<gene>
    <name evidence="10" type="ORF">AX13_11885</name>
</gene>
<dbReference type="PANTHER" id="PTHR33799">
    <property type="entry name" value="PTS PERMEASE-RELATED-RELATED"/>
    <property type="match status" value="1"/>
</dbReference>
<proteinExistence type="predicted"/>
<feature type="domain" description="PTS EIIA type-4" evidence="9">
    <location>
        <begin position="5"/>
        <end position="126"/>
    </location>
</feature>
<reference evidence="10 11" key="1">
    <citation type="submission" date="2014-01" db="EMBL/GenBank/DDBJ databases">
        <title>Interspecies Systems Biology Uncovers Metabolites Affecting C. elegans Gene Expression and Life History Traits.</title>
        <authorList>
            <person name="Watson E."/>
            <person name="Macneil L.T."/>
            <person name="Ritter A.D."/>
            <person name="Yilmaz L.S."/>
            <person name="Rosebrock A.P."/>
            <person name="Caudy A.A."/>
            <person name="Walhout A.J."/>
        </authorList>
    </citation>
    <scope>NUCLEOTIDE SEQUENCE [LARGE SCALE GENOMIC DNA]</scope>
    <source>
        <strain evidence="10 11">DA1877</strain>
    </source>
</reference>
<keyword evidence="4" id="KW-0762">Sugar transport</keyword>
<evidence type="ECO:0000256" key="7">
    <source>
        <dbReference type="ARBA" id="ARBA00022777"/>
    </source>
</evidence>
<comment type="caution">
    <text evidence="10">The sequence shown here is derived from an EMBL/GenBank/DDBJ whole genome shotgun (WGS) entry which is preliminary data.</text>
</comment>
<sequence>MTTTANHILLIAHAPLAHALRECALHVFADSAQDVSVLDVPPNESPEDTLQAARTLLAHSGAERTLVLADVFGATPSNVAHRLVEGSAARLLVGVNLPMLLRAICYRYEPLDEQAARALAGGQQGMLQVAASNAPRNQNSRKEHGQDRDHHQQ</sequence>
<dbReference type="GO" id="GO:0016020">
    <property type="term" value="C:membrane"/>
    <property type="evidence" value="ECO:0007669"/>
    <property type="project" value="InterPro"/>
</dbReference>
<dbReference type="InterPro" id="IPR036662">
    <property type="entry name" value="PTS_EIIA_man-typ_sf"/>
</dbReference>
<dbReference type="RefSeq" id="WP_042418898.1">
    <property type="nucleotide sequence ID" value="NZ_JBOK01000032.1"/>
</dbReference>
<dbReference type="PROSITE" id="PS51096">
    <property type="entry name" value="PTS_EIIA_TYPE_4"/>
    <property type="match status" value="1"/>
</dbReference>
<keyword evidence="2" id="KW-0813">Transport</keyword>
<keyword evidence="7" id="KW-0418">Kinase</keyword>
<evidence type="ECO:0000256" key="6">
    <source>
        <dbReference type="ARBA" id="ARBA00022683"/>
    </source>
</evidence>
<evidence type="ECO:0000259" key="9">
    <source>
        <dbReference type="PROSITE" id="PS51096"/>
    </source>
</evidence>
<protein>
    <submittedName>
        <fullName evidence="10">PTS fructose transporter subunit IIA</fullName>
    </submittedName>
</protein>
<evidence type="ECO:0000256" key="1">
    <source>
        <dbReference type="ARBA" id="ARBA00004496"/>
    </source>
</evidence>
<dbReference type="GO" id="GO:0005737">
    <property type="term" value="C:cytoplasm"/>
    <property type="evidence" value="ECO:0007669"/>
    <property type="project" value="UniProtKB-SubCell"/>
</dbReference>
<dbReference type="Gene3D" id="3.40.50.510">
    <property type="entry name" value="Phosphotransferase system, mannose-type IIA component"/>
    <property type="match status" value="1"/>
</dbReference>
<dbReference type="GeneID" id="74940514"/>
<dbReference type="PATRIC" id="fig|1457173.3.peg.3528"/>
<dbReference type="Pfam" id="PF03610">
    <property type="entry name" value="EIIA-man"/>
    <property type="match status" value="1"/>
</dbReference>
<evidence type="ECO:0000313" key="10">
    <source>
        <dbReference type="EMBL" id="EXU78613.1"/>
    </source>
</evidence>
<accession>A0A014NGR5</accession>
<dbReference type="PANTHER" id="PTHR33799:SF1">
    <property type="entry name" value="PTS SYSTEM MANNOSE-SPECIFIC EIIAB COMPONENT-RELATED"/>
    <property type="match status" value="1"/>
</dbReference>
<dbReference type="InterPro" id="IPR051471">
    <property type="entry name" value="Bacterial_PTS_sugar_comp"/>
</dbReference>
<dbReference type="STRING" id="225991.MA05_00750"/>
<feature type="region of interest" description="Disordered" evidence="8">
    <location>
        <begin position="127"/>
        <end position="153"/>
    </location>
</feature>
<dbReference type="GO" id="GO:0016301">
    <property type="term" value="F:kinase activity"/>
    <property type="evidence" value="ECO:0007669"/>
    <property type="project" value="UniProtKB-KW"/>
</dbReference>
<keyword evidence="5" id="KW-0808">Transferase</keyword>
<evidence type="ECO:0000256" key="4">
    <source>
        <dbReference type="ARBA" id="ARBA00022597"/>
    </source>
</evidence>
<dbReference type="InterPro" id="IPR033887">
    <property type="entry name" value="PTS_IIA_man"/>
</dbReference>
<dbReference type="EMBL" id="JBOK01000032">
    <property type="protein sequence ID" value="EXU78613.1"/>
    <property type="molecule type" value="Genomic_DNA"/>
</dbReference>
<dbReference type="CDD" id="cd00006">
    <property type="entry name" value="PTS_IIA_man"/>
    <property type="match status" value="1"/>
</dbReference>
<evidence type="ECO:0000313" key="11">
    <source>
        <dbReference type="Proteomes" id="UP000020766"/>
    </source>
</evidence>
<keyword evidence="11" id="KW-1185">Reference proteome</keyword>
<evidence type="ECO:0000256" key="5">
    <source>
        <dbReference type="ARBA" id="ARBA00022679"/>
    </source>
</evidence>
<organism evidence="10 11">
    <name type="scientific">Comamonas aquatica DA1877</name>
    <dbReference type="NCBI Taxonomy" id="1457173"/>
    <lineage>
        <taxon>Bacteria</taxon>
        <taxon>Pseudomonadati</taxon>
        <taxon>Pseudomonadota</taxon>
        <taxon>Betaproteobacteria</taxon>
        <taxon>Burkholderiales</taxon>
        <taxon>Comamonadaceae</taxon>
        <taxon>Comamonas</taxon>
    </lineage>
</organism>
<dbReference type="InterPro" id="IPR004701">
    <property type="entry name" value="PTS_EIIA_man-typ"/>
</dbReference>
<dbReference type="Proteomes" id="UP000020766">
    <property type="component" value="Unassembled WGS sequence"/>
</dbReference>
<dbReference type="AlphaFoldDB" id="A0A014NGR5"/>